<feature type="domain" description="Beta-lactamase-related" evidence="1">
    <location>
        <begin position="62"/>
        <end position="412"/>
    </location>
</feature>
<dbReference type="EMBL" id="JBHSXS010000002">
    <property type="protein sequence ID" value="MFC6879092.1"/>
    <property type="molecule type" value="Genomic_DNA"/>
</dbReference>
<dbReference type="PANTHER" id="PTHR43283:SF3">
    <property type="entry name" value="BETA-LACTAMASE FAMILY PROTEIN (AFU_ORTHOLOGUE AFUA_5G07500)"/>
    <property type="match status" value="1"/>
</dbReference>
<keyword evidence="2" id="KW-0378">Hydrolase</keyword>
<dbReference type="InterPro" id="IPR012338">
    <property type="entry name" value="Beta-lactam/transpept-like"/>
</dbReference>
<gene>
    <name evidence="2" type="ORF">ACFQKB_04860</name>
</gene>
<dbReference type="InterPro" id="IPR050789">
    <property type="entry name" value="Diverse_Enzym_Activities"/>
</dbReference>
<dbReference type="GO" id="GO:0016787">
    <property type="term" value="F:hydrolase activity"/>
    <property type="evidence" value="ECO:0007669"/>
    <property type="project" value="UniProtKB-KW"/>
</dbReference>
<reference evidence="3" key="1">
    <citation type="journal article" date="2019" name="Int. J. Syst. Evol. Microbiol.">
        <title>The Global Catalogue of Microorganisms (GCM) 10K type strain sequencing project: providing services to taxonomists for standard genome sequencing and annotation.</title>
        <authorList>
            <consortium name="The Broad Institute Genomics Platform"/>
            <consortium name="The Broad Institute Genome Sequencing Center for Infectious Disease"/>
            <person name="Wu L."/>
            <person name="Ma J."/>
        </authorList>
    </citation>
    <scope>NUCLEOTIDE SEQUENCE [LARGE SCALE GENOMIC DNA]</scope>
    <source>
        <strain evidence="3">JCM 3369</strain>
    </source>
</reference>
<dbReference type="Proteomes" id="UP001596380">
    <property type="component" value="Unassembled WGS sequence"/>
</dbReference>
<organism evidence="2 3">
    <name type="scientific">Actinomadura yumaensis</name>
    <dbReference type="NCBI Taxonomy" id="111807"/>
    <lineage>
        <taxon>Bacteria</taxon>
        <taxon>Bacillati</taxon>
        <taxon>Actinomycetota</taxon>
        <taxon>Actinomycetes</taxon>
        <taxon>Streptosporangiales</taxon>
        <taxon>Thermomonosporaceae</taxon>
        <taxon>Actinomadura</taxon>
    </lineage>
</organism>
<proteinExistence type="predicted"/>
<dbReference type="InterPro" id="IPR001466">
    <property type="entry name" value="Beta-lactam-related"/>
</dbReference>
<dbReference type="PANTHER" id="PTHR43283">
    <property type="entry name" value="BETA-LACTAMASE-RELATED"/>
    <property type="match status" value="1"/>
</dbReference>
<dbReference type="RefSeq" id="WP_160823783.1">
    <property type="nucleotide sequence ID" value="NZ_JBHSXS010000002.1"/>
</dbReference>
<evidence type="ECO:0000313" key="3">
    <source>
        <dbReference type="Proteomes" id="UP001596380"/>
    </source>
</evidence>
<dbReference type="Pfam" id="PF00144">
    <property type="entry name" value="Beta-lactamase"/>
    <property type="match status" value="1"/>
</dbReference>
<sequence length="431" mass="45943">MDEHGAGTAGRSRRKVLGALGAAPLAVAGGGLLAEGTAAAGTAPFSRGRVPEAVRPGGSYDRFVAGLAAKDRFSGTVLIAHRGRTVLARAYGMADRERRIRNRTDTVYALASASKPFTGLAIVQLAQQGKVKFHEPLGTYLDGFAADVAKHVTVHHLLTHTAGLGDPRRDPTPPKKVYNSVEEQMRDLAESLRKEELEFPPGTRGAYSSSGMDVLGEIVEKVSGKRFGDYVREHIFLPAGMTRSAYYTRPQWLEDERIAHPYMLQESGERIDGVRHLEAGGKPGTIPGGGQIPGGSNSARNFIGTGGGNGFSTAPDLVRFARALMGHRLLNRAYTELYVGGKVVNGPMPGGPADPSAQQAFQAYGPVAPIFNGQRLITHGGGIAGGSTNWNVYLDTDWTGVILSNYDYDAYDALAPLTSRERHGITDPPTP</sequence>
<protein>
    <submittedName>
        <fullName evidence="2">Serine hydrolase domain-containing protein</fullName>
        <ecNumber evidence="2">3.-.-.-</ecNumber>
    </submittedName>
</protein>
<evidence type="ECO:0000313" key="2">
    <source>
        <dbReference type="EMBL" id="MFC6879092.1"/>
    </source>
</evidence>
<dbReference type="EC" id="3.-.-.-" evidence="2"/>
<name>A0ABW2CBE3_9ACTN</name>
<dbReference type="Gene3D" id="3.40.710.10">
    <property type="entry name" value="DD-peptidase/beta-lactamase superfamily"/>
    <property type="match status" value="1"/>
</dbReference>
<dbReference type="SUPFAM" id="SSF56601">
    <property type="entry name" value="beta-lactamase/transpeptidase-like"/>
    <property type="match status" value="1"/>
</dbReference>
<keyword evidence="3" id="KW-1185">Reference proteome</keyword>
<dbReference type="InterPro" id="IPR006311">
    <property type="entry name" value="TAT_signal"/>
</dbReference>
<comment type="caution">
    <text evidence="2">The sequence shown here is derived from an EMBL/GenBank/DDBJ whole genome shotgun (WGS) entry which is preliminary data.</text>
</comment>
<evidence type="ECO:0000259" key="1">
    <source>
        <dbReference type="Pfam" id="PF00144"/>
    </source>
</evidence>
<accession>A0ABW2CBE3</accession>
<dbReference type="PROSITE" id="PS51318">
    <property type="entry name" value="TAT"/>
    <property type="match status" value="1"/>
</dbReference>